<protein>
    <submittedName>
        <fullName evidence="2">Uncharacterized protein</fullName>
    </submittedName>
</protein>
<evidence type="ECO:0000313" key="3">
    <source>
        <dbReference type="Proteomes" id="UP001145742"/>
    </source>
</evidence>
<reference evidence="2" key="1">
    <citation type="submission" date="2019-10" db="EMBL/GenBank/DDBJ databases">
        <authorList>
            <person name="Soares A.E.R."/>
            <person name="Aleixo A."/>
            <person name="Schneider P."/>
            <person name="Miyaki C.Y."/>
            <person name="Schneider M.P."/>
            <person name="Mello C."/>
            <person name="Vasconcelos A.T.R."/>
        </authorList>
    </citation>
    <scope>NUCLEOTIDE SEQUENCE</scope>
    <source>
        <tissue evidence="2">Muscle</tissue>
    </source>
</reference>
<evidence type="ECO:0000313" key="2">
    <source>
        <dbReference type="EMBL" id="KAJ7413854.1"/>
    </source>
</evidence>
<dbReference type="Proteomes" id="UP001145742">
    <property type="component" value="Unassembled WGS sequence"/>
</dbReference>
<gene>
    <name evidence="2" type="ORF">WISP_87932</name>
</gene>
<dbReference type="EMBL" id="WHWB01034112">
    <property type="protein sequence ID" value="KAJ7413854.1"/>
    <property type="molecule type" value="Genomic_DNA"/>
</dbReference>
<name>A0ABQ9D2I2_9PASS</name>
<comment type="caution">
    <text evidence="2">The sequence shown here is derived from an EMBL/GenBank/DDBJ whole genome shotgun (WGS) entry which is preliminary data.</text>
</comment>
<accession>A0ABQ9D2I2</accession>
<keyword evidence="3" id="KW-1185">Reference proteome</keyword>
<organism evidence="2 3">
    <name type="scientific">Willisornis vidua</name>
    <name type="common">Xingu scale-backed antbird</name>
    <dbReference type="NCBI Taxonomy" id="1566151"/>
    <lineage>
        <taxon>Eukaryota</taxon>
        <taxon>Metazoa</taxon>
        <taxon>Chordata</taxon>
        <taxon>Craniata</taxon>
        <taxon>Vertebrata</taxon>
        <taxon>Euteleostomi</taxon>
        <taxon>Archelosauria</taxon>
        <taxon>Archosauria</taxon>
        <taxon>Dinosauria</taxon>
        <taxon>Saurischia</taxon>
        <taxon>Theropoda</taxon>
        <taxon>Coelurosauria</taxon>
        <taxon>Aves</taxon>
        <taxon>Neognathae</taxon>
        <taxon>Neoaves</taxon>
        <taxon>Telluraves</taxon>
        <taxon>Australaves</taxon>
        <taxon>Passeriformes</taxon>
        <taxon>Thamnophilidae</taxon>
        <taxon>Willisornis</taxon>
    </lineage>
</organism>
<feature type="region of interest" description="Disordered" evidence="1">
    <location>
        <begin position="111"/>
        <end position="142"/>
    </location>
</feature>
<dbReference type="PANTHER" id="PTHR33332">
    <property type="entry name" value="REVERSE TRANSCRIPTASE DOMAIN-CONTAINING PROTEIN"/>
    <property type="match status" value="1"/>
</dbReference>
<sequence length="156" mass="17573">MLYKQVLADEKLNMTQQCALPAQKPNGVLGCTKRSENSRSKEVNLPLCSTLGTPHLGHCIQLRRPQYEKDMDLLEQIQRKAMKTLRGLEPLGYGDRLRELGCSDWRREGSRENLEHLPVPKGATRAADFGQGPGVTTQEHQQRAKLDEILGRNSLL</sequence>
<evidence type="ECO:0000256" key="1">
    <source>
        <dbReference type="SAM" id="MobiDB-lite"/>
    </source>
</evidence>
<proteinExistence type="predicted"/>